<name>A0A6L2JIM7_TANCI</name>
<dbReference type="AlphaFoldDB" id="A0A6L2JIM7"/>
<accession>A0A6L2JIM7</accession>
<protein>
    <submittedName>
        <fullName evidence="1">Uncharacterized protein</fullName>
    </submittedName>
</protein>
<proteinExistence type="predicted"/>
<organism evidence="1">
    <name type="scientific">Tanacetum cinerariifolium</name>
    <name type="common">Dalmatian daisy</name>
    <name type="synonym">Chrysanthemum cinerariifolium</name>
    <dbReference type="NCBI Taxonomy" id="118510"/>
    <lineage>
        <taxon>Eukaryota</taxon>
        <taxon>Viridiplantae</taxon>
        <taxon>Streptophyta</taxon>
        <taxon>Embryophyta</taxon>
        <taxon>Tracheophyta</taxon>
        <taxon>Spermatophyta</taxon>
        <taxon>Magnoliopsida</taxon>
        <taxon>eudicotyledons</taxon>
        <taxon>Gunneridae</taxon>
        <taxon>Pentapetalae</taxon>
        <taxon>asterids</taxon>
        <taxon>campanulids</taxon>
        <taxon>Asterales</taxon>
        <taxon>Asteraceae</taxon>
        <taxon>Asteroideae</taxon>
        <taxon>Anthemideae</taxon>
        <taxon>Anthemidinae</taxon>
        <taxon>Tanacetum</taxon>
    </lineage>
</organism>
<dbReference type="EMBL" id="BKCJ010000830">
    <property type="protein sequence ID" value="GEU36610.1"/>
    <property type="molecule type" value="Genomic_DNA"/>
</dbReference>
<gene>
    <name evidence="1" type="ORF">Tci_008588</name>
</gene>
<reference evidence="1" key="1">
    <citation type="journal article" date="2019" name="Sci. Rep.">
        <title>Draft genome of Tanacetum cinerariifolium, the natural source of mosquito coil.</title>
        <authorList>
            <person name="Yamashiro T."/>
            <person name="Shiraishi A."/>
            <person name="Satake H."/>
            <person name="Nakayama K."/>
        </authorList>
    </citation>
    <scope>NUCLEOTIDE SEQUENCE</scope>
</reference>
<comment type="caution">
    <text evidence="1">The sequence shown here is derived from an EMBL/GenBank/DDBJ whole genome shotgun (WGS) entry which is preliminary data.</text>
</comment>
<sequence length="113" mass="13213">MHNDIMTTSFKERPPMLAPGSYAQWKSHFMRYVELKPSCELLQKCIEEEAVHMILNGIGYDIYSTVDAYPNKKELWLAIKRLQQGESINIHDAKTKLFWESGKFTSRDEESIE</sequence>
<evidence type="ECO:0000313" key="1">
    <source>
        <dbReference type="EMBL" id="GEU36610.1"/>
    </source>
</evidence>